<keyword evidence="8 15" id="KW-0808">Transferase</keyword>
<dbReference type="GO" id="GO:0003677">
    <property type="term" value="F:DNA binding"/>
    <property type="evidence" value="ECO:0007669"/>
    <property type="project" value="UniProtKB-KW"/>
</dbReference>
<sequence length="177" mass="18609">MTALTIAWTITLTPIGPLLLAATERGLANVVFHADEPTANAALERLGRSLNVSPVDAPDRLAPALDQLNGYFAGTRRTFDLELDYCLTTGFNRRVLRALAERVGFGSVASYQDLATWVGEPGAARAVGVAMATNPLPVVIPCHRVVESAGGLGGFGGGVQTKRELLALEGVLPLALF</sequence>
<dbReference type="Gene3D" id="3.30.160.70">
    <property type="entry name" value="Methylated DNA-protein cysteine methyltransferase domain"/>
    <property type="match status" value="1"/>
</dbReference>
<dbReference type="GO" id="GO:0046872">
    <property type="term" value="F:metal ion binding"/>
    <property type="evidence" value="ECO:0007669"/>
    <property type="project" value="UniProtKB-KW"/>
</dbReference>
<dbReference type="Pfam" id="PF01035">
    <property type="entry name" value="DNA_binding_1"/>
    <property type="match status" value="1"/>
</dbReference>
<dbReference type="InterPro" id="IPR001497">
    <property type="entry name" value="MethylDNA_cys_MeTrfase_AS"/>
</dbReference>
<evidence type="ECO:0000256" key="5">
    <source>
        <dbReference type="ARBA" id="ARBA00022490"/>
    </source>
</evidence>
<keyword evidence="19" id="KW-1185">Reference proteome</keyword>
<evidence type="ECO:0000259" key="16">
    <source>
        <dbReference type="Pfam" id="PF01035"/>
    </source>
</evidence>
<evidence type="ECO:0000256" key="12">
    <source>
        <dbReference type="ARBA" id="ARBA00023125"/>
    </source>
</evidence>
<proteinExistence type="inferred from homology"/>
<evidence type="ECO:0000256" key="7">
    <source>
        <dbReference type="ARBA" id="ARBA00022603"/>
    </source>
</evidence>
<accession>A0A0T6LPP8</accession>
<dbReference type="HAMAP" id="MF_00772">
    <property type="entry name" value="OGT"/>
    <property type="match status" value="1"/>
</dbReference>
<evidence type="ECO:0000256" key="13">
    <source>
        <dbReference type="ARBA" id="ARBA00023204"/>
    </source>
</evidence>
<dbReference type="CDD" id="cd06445">
    <property type="entry name" value="ATase"/>
    <property type="match status" value="1"/>
</dbReference>
<evidence type="ECO:0000256" key="11">
    <source>
        <dbReference type="ARBA" id="ARBA00022833"/>
    </source>
</evidence>
<feature type="domain" description="Methylated-DNA-[protein]-cysteine S-methyltransferase DNA binding" evidence="16">
    <location>
        <begin position="91"/>
        <end position="171"/>
    </location>
</feature>
<gene>
    <name evidence="18" type="ORF">AQ490_27170</name>
</gene>
<dbReference type="GO" id="GO:0006307">
    <property type="term" value="P:DNA alkylation repair"/>
    <property type="evidence" value="ECO:0007669"/>
    <property type="project" value="UniProtKB-UniRule"/>
</dbReference>
<dbReference type="InterPro" id="IPR023546">
    <property type="entry name" value="MGMT"/>
</dbReference>
<evidence type="ECO:0000256" key="2">
    <source>
        <dbReference type="ARBA" id="ARBA00001947"/>
    </source>
</evidence>
<comment type="miscellaneous">
    <text evidence="15">This enzyme catalyzes only one turnover and therefore is not strictly catalytic. According to one definition, an enzyme is a biocatalyst that acts repeatedly and over many reaction cycles.</text>
</comment>
<dbReference type="PANTHER" id="PTHR46460:SF1">
    <property type="entry name" value="METHYLATED-DNA--PROTEIN-CYSTEINE METHYLTRANSFERASE"/>
    <property type="match status" value="1"/>
</dbReference>
<evidence type="ECO:0000256" key="3">
    <source>
        <dbReference type="ARBA" id="ARBA00003317"/>
    </source>
</evidence>
<dbReference type="InterPro" id="IPR008332">
    <property type="entry name" value="MethylG_MeTrfase_N"/>
</dbReference>
<evidence type="ECO:0000256" key="8">
    <source>
        <dbReference type="ARBA" id="ARBA00022679"/>
    </source>
</evidence>
<dbReference type="InterPro" id="IPR036388">
    <property type="entry name" value="WH-like_DNA-bd_sf"/>
</dbReference>
<dbReference type="Gene3D" id="1.10.10.10">
    <property type="entry name" value="Winged helix-like DNA-binding domain superfamily/Winged helix DNA-binding domain"/>
    <property type="match status" value="1"/>
</dbReference>
<comment type="catalytic activity">
    <reaction evidence="14 15">
        <text>a 6-O-methyl-2'-deoxyguanosine in DNA + L-cysteinyl-[protein] = S-methyl-L-cysteinyl-[protein] + a 2'-deoxyguanosine in DNA</text>
        <dbReference type="Rhea" id="RHEA:24000"/>
        <dbReference type="Rhea" id="RHEA-COMP:10131"/>
        <dbReference type="Rhea" id="RHEA-COMP:10132"/>
        <dbReference type="Rhea" id="RHEA-COMP:11367"/>
        <dbReference type="Rhea" id="RHEA-COMP:11368"/>
        <dbReference type="ChEBI" id="CHEBI:29950"/>
        <dbReference type="ChEBI" id="CHEBI:82612"/>
        <dbReference type="ChEBI" id="CHEBI:85445"/>
        <dbReference type="ChEBI" id="CHEBI:85448"/>
        <dbReference type="EC" id="2.1.1.63"/>
    </reaction>
</comment>
<keyword evidence="7 15" id="KW-0489">Methyltransferase</keyword>
<evidence type="ECO:0000259" key="17">
    <source>
        <dbReference type="Pfam" id="PF02870"/>
    </source>
</evidence>
<dbReference type="InterPro" id="IPR014048">
    <property type="entry name" value="MethylDNA_cys_MeTrfase_DNA-bd"/>
</dbReference>
<comment type="function">
    <text evidence="3 15">Involved in the cellular defense against the biological effects of O6-methylguanine (O6-MeG) and O4-methylthymine (O4-MeT) in DNA. Repairs the methylated nucleobase in DNA by stoichiometrically transferring the methyl group to a cysteine residue in the enzyme. This is a suicide reaction: the enzyme is irreversibly inactivated.</text>
</comment>
<evidence type="ECO:0000313" key="18">
    <source>
        <dbReference type="EMBL" id="KRV48016.1"/>
    </source>
</evidence>
<organism evidence="18 19">
    <name type="scientific">Wenjunlia vitaminophila</name>
    <name type="common">Streptomyces vitaminophilus</name>
    <dbReference type="NCBI Taxonomy" id="76728"/>
    <lineage>
        <taxon>Bacteria</taxon>
        <taxon>Bacillati</taxon>
        <taxon>Actinomycetota</taxon>
        <taxon>Actinomycetes</taxon>
        <taxon>Kitasatosporales</taxon>
        <taxon>Streptomycetaceae</taxon>
        <taxon>Wenjunlia</taxon>
    </lineage>
</organism>
<keyword evidence="12" id="KW-0238">DNA-binding</keyword>
<dbReference type="PANTHER" id="PTHR46460">
    <property type="entry name" value="METHYLATED-DNA--PROTEIN-CYSTEINE METHYLTRANSFERASE"/>
    <property type="match status" value="1"/>
</dbReference>
<dbReference type="GO" id="GO:0032259">
    <property type="term" value="P:methylation"/>
    <property type="evidence" value="ECO:0007669"/>
    <property type="project" value="UniProtKB-KW"/>
</dbReference>
<evidence type="ECO:0000256" key="4">
    <source>
        <dbReference type="ARBA" id="ARBA00008711"/>
    </source>
</evidence>
<comment type="subcellular location">
    <subcellularLocation>
        <location evidence="15">Cytoplasm</location>
    </subcellularLocation>
</comment>
<dbReference type="GO" id="GO:0003908">
    <property type="term" value="F:methylated-DNA-[protein]-cysteine S-methyltransferase activity"/>
    <property type="evidence" value="ECO:0007669"/>
    <property type="project" value="UniProtKB-UniRule"/>
</dbReference>
<dbReference type="SUPFAM" id="SSF53155">
    <property type="entry name" value="Methylated DNA-protein cysteine methyltransferase domain"/>
    <property type="match status" value="1"/>
</dbReference>
<evidence type="ECO:0000256" key="9">
    <source>
        <dbReference type="ARBA" id="ARBA00022723"/>
    </source>
</evidence>
<evidence type="ECO:0000256" key="10">
    <source>
        <dbReference type="ARBA" id="ARBA00022763"/>
    </source>
</evidence>
<dbReference type="Proteomes" id="UP000050867">
    <property type="component" value="Unassembled WGS sequence"/>
</dbReference>
<evidence type="ECO:0000313" key="19">
    <source>
        <dbReference type="Proteomes" id="UP000050867"/>
    </source>
</evidence>
<dbReference type="GO" id="GO:0005737">
    <property type="term" value="C:cytoplasm"/>
    <property type="evidence" value="ECO:0007669"/>
    <property type="project" value="UniProtKB-SubCell"/>
</dbReference>
<keyword evidence="6" id="KW-0597">Phosphoprotein</keyword>
<keyword evidence="9" id="KW-0479">Metal-binding</keyword>
<dbReference type="STRING" id="76728.AQ490_27170"/>
<evidence type="ECO:0000256" key="15">
    <source>
        <dbReference type="HAMAP-Rule" id="MF_00772"/>
    </source>
</evidence>
<dbReference type="eggNOG" id="COG0350">
    <property type="taxonomic scope" value="Bacteria"/>
</dbReference>
<evidence type="ECO:0000256" key="14">
    <source>
        <dbReference type="ARBA" id="ARBA00049348"/>
    </source>
</evidence>
<comment type="catalytic activity">
    <reaction evidence="1 15">
        <text>a 4-O-methyl-thymidine in DNA + L-cysteinyl-[protein] = a thymidine in DNA + S-methyl-L-cysteinyl-[protein]</text>
        <dbReference type="Rhea" id="RHEA:53428"/>
        <dbReference type="Rhea" id="RHEA-COMP:10131"/>
        <dbReference type="Rhea" id="RHEA-COMP:10132"/>
        <dbReference type="Rhea" id="RHEA-COMP:13555"/>
        <dbReference type="Rhea" id="RHEA-COMP:13556"/>
        <dbReference type="ChEBI" id="CHEBI:29950"/>
        <dbReference type="ChEBI" id="CHEBI:82612"/>
        <dbReference type="ChEBI" id="CHEBI:137386"/>
        <dbReference type="ChEBI" id="CHEBI:137387"/>
        <dbReference type="EC" id="2.1.1.63"/>
    </reaction>
</comment>
<dbReference type="Pfam" id="PF02870">
    <property type="entry name" value="Methyltransf_1N"/>
    <property type="match status" value="1"/>
</dbReference>
<comment type="cofactor">
    <cofactor evidence="2">
        <name>Zn(2+)</name>
        <dbReference type="ChEBI" id="CHEBI:29105"/>
    </cofactor>
</comment>
<keyword evidence="10 15" id="KW-0227">DNA damage</keyword>
<evidence type="ECO:0000256" key="1">
    <source>
        <dbReference type="ARBA" id="ARBA00001286"/>
    </source>
</evidence>
<dbReference type="SUPFAM" id="SSF46767">
    <property type="entry name" value="Methylated DNA-protein cysteine methyltransferase, C-terminal domain"/>
    <property type="match status" value="1"/>
</dbReference>
<dbReference type="InterPro" id="IPR036631">
    <property type="entry name" value="MGMT_N_sf"/>
</dbReference>
<dbReference type="RefSeq" id="WP_018384375.1">
    <property type="nucleotide sequence ID" value="NZ_LLZU01000033.1"/>
</dbReference>
<dbReference type="OrthoDB" id="9802228at2"/>
<dbReference type="AlphaFoldDB" id="A0A0T6LPP8"/>
<dbReference type="FunFam" id="1.10.10.10:FF:000214">
    <property type="entry name" value="Methylated-DNA--protein-cysteine methyltransferase"/>
    <property type="match status" value="1"/>
</dbReference>
<feature type="active site" description="Nucleophile; methyl group acceptor" evidence="15">
    <location>
        <position position="142"/>
    </location>
</feature>
<keyword evidence="11" id="KW-0862">Zinc</keyword>
<dbReference type="InterPro" id="IPR036217">
    <property type="entry name" value="MethylDNA_cys_MeTrfase_DNAb"/>
</dbReference>
<keyword evidence="13 15" id="KW-0234">DNA repair</keyword>
<protein>
    <recommendedName>
        <fullName evidence="15">Methylated-DNA--protein-cysteine methyltransferase</fullName>
        <ecNumber evidence="15">2.1.1.63</ecNumber>
    </recommendedName>
    <alternativeName>
        <fullName evidence="15">6-O-methylguanine-DNA methyltransferase</fullName>
        <shortName evidence="15">MGMT</shortName>
    </alternativeName>
    <alternativeName>
        <fullName evidence="15">O-6-methylguanine-DNA-alkyltransferase</fullName>
    </alternativeName>
</protein>
<dbReference type="NCBIfam" id="TIGR00589">
    <property type="entry name" value="ogt"/>
    <property type="match status" value="1"/>
</dbReference>
<evidence type="ECO:0000256" key="6">
    <source>
        <dbReference type="ARBA" id="ARBA00022553"/>
    </source>
</evidence>
<dbReference type="EC" id="2.1.1.63" evidence="15"/>
<comment type="similarity">
    <text evidence="4 15">Belongs to the MGMT family.</text>
</comment>
<comment type="caution">
    <text evidence="18">The sequence shown here is derived from an EMBL/GenBank/DDBJ whole genome shotgun (WGS) entry which is preliminary data.</text>
</comment>
<dbReference type="EMBL" id="LLZU01000033">
    <property type="protein sequence ID" value="KRV48016.1"/>
    <property type="molecule type" value="Genomic_DNA"/>
</dbReference>
<name>A0A0T6LPP8_WENVI</name>
<feature type="domain" description="Methylguanine DNA methyltransferase ribonuclease-like" evidence="17">
    <location>
        <begin position="7"/>
        <end position="85"/>
    </location>
</feature>
<dbReference type="PROSITE" id="PS00374">
    <property type="entry name" value="MGMT"/>
    <property type="match status" value="1"/>
</dbReference>
<keyword evidence="5 15" id="KW-0963">Cytoplasm</keyword>
<reference evidence="18 19" key="1">
    <citation type="submission" date="2015-10" db="EMBL/GenBank/DDBJ databases">
        <title>Draft genome sequence of pyrrolomycin-producing Streptomyces vitaminophilus.</title>
        <authorList>
            <person name="Graham D.E."/>
            <person name="Mahan K.M."/>
            <person name="Klingeman D.M."/>
            <person name="Hettich R.L."/>
            <person name="Parry R.J."/>
        </authorList>
    </citation>
    <scope>NUCLEOTIDE SEQUENCE [LARGE SCALE GENOMIC DNA]</scope>
    <source>
        <strain evidence="18 19">ATCC 31673</strain>
    </source>
</reference>